<reference evidence="2 3" key="1">
    <citation type="submission" date="2020-02" db="EMBL/GenBank/DDBJ databases">
        <title>Shewanella WXL01 sp. nov., a marine bacterium isolated from green algae in Luhuitou Fringing Reef (Northern South China Sea).</title>
        <authorList>
            <person name="Wang X."/>
        </authorList>
    </citation>
    <scope>NUCLEOTIDE SEQUENCE [LARGE SCALE GENOMIC DNA]</scope>
    <source>
        <strain evidence="2 3">MCCC 1A01895</strain>
    </source>
</reference>
<dbReference type="InterPro" id="IPR000182">
    <property type="entry name" value="GNAT_dom"/>
</dbReference>
<dbReference type="RefSeq" id="WP_153661894.1">
    <property type="nucleotide sequence ID" value="NZ_JAAIKR010000004.1"/>
</dbReference>
<protein>
    <submittedName>
        <fullName evidence="2">GNAT family N-acetyltransferase</fullName>
    </submittedName>
</protein>
<accession>A0ABS5I0K3</accession>
<dbReference type="SUPFAM" id="SSF55729">
    <property type="entry name" value="Acyl-CoA N-acyltransferases (Nat)"/>
    <property type="match status" value="1"/>
</dbReference>
<dbReference type="Proteomes" id="UP000811844">
    <property type="component" value="Unassembled WGS sequence"/>
</dbReference>
<dbReference type="Gene3D" id="3.40.630.30">
    <property type="match status" value="1"/>
</dbReference>
<dbReference type="InterPro" id="IPR016181">
    <property type="entry name" value="Acyl_CoA_acyltransferase"/>
</dbReference>
<keyword evidence="3" id="KW-1185">Reference proteome</keyword>
<dbReference type="PROSITE" id="PS51186">
    <property type="entry name" value="GNAT"/>
    <property type="match status" value="1"/>
</dbReference>
<comment type="caution">
    <text evidence="2">The sequence shown here is derived from an EMBL/GenBank/DDBJ whole genome shotgun (WGS) entry which is preliminary data.</text>
</comment>
<feature type="domain" description="N-acetyltransferase" evidence="1">
    <location>
        <begin position="8"/>
        <end position="156"/>
    </location>
</feature>
<gene>
    <name evidence="2" type="ORF">G3R48_06105</name>
</gene>
<sequence length="157" mass="17831">MTLQWQQYTFSQLTTDQLFDILLLRVNVFVVEQQCPYPELDAKDRHRETVHFIGTTNDGQIATYCRILAPGQSYPQASLGRIVVAKPYRGQQLGQPLVQKALDIALTTWPHSGVQIGAQHALETFYQTLGFKAASAMYLEDDIPHIDMIYCDENIEV</sequence>
<dbReference type="CDD" id="cd04301">
    <property type="entry name" value="NAT_SF"/>
    <property type="match status" value="1"/>
</dbReference>
<name>A0ABS5I0K3_9GAMM</name>
<organism evidence="2 3">
    <name type="scientific">Shewanella intestini</name>
    <dbReference type="NCBI Taxonomy" id="2017544"/>
    <lineage>
        <taxon>Bacteria</taxon>
        <taxon>Pseudomonadati</taxon>
        <taxon>Pseudomonadota</taxon>
        <taxon>Gammaproteobacteria</taxon>
        <taxon>Alteromonadales</taxon>
        <taxon>Shewanellaceae</taxon>
        <taxon>Shewanella</taxon>
    </lineage>
</organism>
<dbReference type="Pfam" id="PF13673">
    <property type="entry name" value="Acetyltransf_10"/>
    <property type="match status" value="1"/>
</dbReference>
<evidence type="ECO:0000313" key="2">
    <source>
        <dbReference type="EMBL" id="MBR9727558.1"/>
    </source>
</evidence>
<proteinExistence type="predicted"/>
<evidence type="ECO:0000313" key="3">
    <source>
        <dbReference type="Proteomes" id="UP000811844"/>
    </source>
</evidence>
<evidence type="ECO:0000259" key="1">
    <source>
        <dbReference type="PROSITE" id="PS51186"/>
    </source>
</evidence>
<dbReference type="EMBL" id="JAAIKR010000004">
    <property type="protein sequence ID" value="MBR9727558.1"/>
    <property type="molecule type" value="Genomic_DNA"/>
</dbReference>